<dbReference type="Proteomes" id="UP000325672">
    <property type="component" value="Unassembled WGS sequence"/>
</dbReference>
<dbReference type="OrthoDB" id="4457171at2759"/>
<gene>
    <name evidence="1" type="ORF">BDV38DRAFT_286078</name>
</gene>
<evidence type="ECO:0000313" key="2">
    <source>
        <dbReference type="Proteomes" id="UP000325672"/>
    </source>
</evidence>
<reference evidence="1 2" key="1">
    <citation type="submission" date="2019-04" db="EMBL/GenBank/DDBJ databases">
        <title>Friends and foes A comparative genomics study of 23 Aspergillus species from section Flavi.</title>
        <authorList>
            <consortium name="DOE Joint Genome Institute"/>
            <person name="Kjaerbolling I."/>
            <person name="Vesth T."/>
            <person name="Frisvad J.C."/>
            <person name="Nybo J.L."/>
            <person name="Theobald S."/>
            <person name="Kildgaard S."/>
            <person name="Isbrandt T."/>
            <person name="Kuo A."/>
            <person name="Sato A."/>
            <person name="Lyhne E.K."/>
            <person name="Kogle M.E."/>
            <person name="Wiebenga A."/>
            <person name="Kun R.S."/>
            <person name="Lubbers R.J."/>
            <person name="Makela M.R."/>
            <person name="Barry K."/>
            <person name="Chovatia M."/>
            <person name="Clum A."/>
            <person name="Daum C."/>
            <person name="Haridas S."/>
            <person name="He G."/>
            <person name="LaButti K."/>
            <person name="Lipzen A."/>
            <person name="Mondo S."/>
            <person name="Riley R."/>
            <person name="Salamov A."/>
            <person name="Simmons B.A."/>
            <person name="Magnuson J.K."/>
            <person name="Henrissat B."/>
            <person name="Mortensen U.H."/>
            <person name="Larsen T.O."/>
            <person name="Devries R.P."/>
            <person name="Grigoriev I.V."/>
            <person name="Machida M."/>
            <person name="Baker S.E."/>
            <person name="Andersen M.R."/>
        </authorList>
    </citation>
    <scope>NUCLEOTIDE SEQUENCE [LARGE SCALE GENOMIC DNA]</scope>
    <source>
        <strain evidence="1 2">CBS 117625</strain>
    </source>
</reference>
<dbReference type="GeneID" id="43644818"/>
<proteinExistence type="predicted"/>
<sequence length="245" mass="28580">MTPPHAEWLDHPIIYLKYDRVTKVVWRDLDPTYHSLMLTDRTCAWVAERALFSHFVFMYTSPWPMELPLGLRRNIKHFAYRPMKFQYDSSHVLNLTAIRRQLLYLTTVHIVIPQKGERDLHGITTDDRILMYIALLFLMRYRVAVVGQAEQDGHGDIQSGMTLLPVRHALRGLKGYRHLHMFYHPHGKALRNSIIEFGCTNALWTREEDLGQLEDRKPVVSHIANMVPTLRMRCYLSLASVCSGI</sequence>
<keyword evidence="2" id="KW-1185">Reference proteome</keyword>
<protein>
    <submittedName>
        <fullName evidence="1">Uncharacterized protein</fullName>
    </submittedName>
</protein>
<accession>A0A5N6SK26</accession>
<dbReference type="EMBL" id="ML743606">
    <property type="protein sequence ID" value="KAE8134227.1"/>
    <property type="molecule type" value="Genomic_DNA"/>
</dbReference>
<dbReference type="AlphaFoldDB" id="A0A5N6SK26"/>
<dbReference type="RefSeq" id="XP_031910290.1">
    <property type="nucleotide sequence ID" value="XM_032060608.1"/>
</dbReference>
<name>A0A5N6SK26_ASPPS</name>
<organism evidence="1 2">
    <name type="scientific">Aspergillus pseudotamarii</name>
    <dbReference type="NCBI Taxonomy" id="132259"/>
    <lineage>
        <taxon>Eukaryota</taxon>
        <taxon>Fungi</taxon>
        <taxon>Dikarya</taxon>
        <taxon>Ascomycota</taxon>
        <taxon>Pezizomycotina</taxon>
        <taxon>Eurotiomycetes</taxon>
        <taxon>Eurotiomycetidae</taxon>
        <taxon>Eurotiales</taxon>
        <taxon>Aspergillaceae</taxon>
        <taxon>Aspergillus</taxon>
        <taxon>Aspergillus subgen. Circumdati</taxon>
    </lineage>
</organism>
<evidence type="ECO:0000313" key="1">
    <source>
        <dbReference type="EMBL" id="KAE8134227.1"/>
    </source>
</evidence>